<reference evidence="2 3" key="2">
    <citation type="submission" date="2018-10" db="EMBL/GenBank/DDBJ databases">
        <authorList>
            <consortium name="Pathogen Informatics"/>
        </authorList>
    </citation>
    <scope>NUCLEOTIDE SEQUENCE [LARGE SCALE GENOMIC DNA]</scope>
</reference>
<dbReference type="Proteomes" id="UP000274131">
    <property type="component" value="Unassembled WGS sequence"/>
</dbReference>
<evidence type="ECO:0000313" key="2">
    <source>
        <dbReference type="EMBL" id="VDD94524.1"/>
    </source>
</evidence>
<feature type="region of interest" description="Disordered" evidence="1">
    <location>
        <begin position="88"/>
        <end position="109"/>
    </location>
</feature>
<dbReference type="WBParaSite" id="EVEC_0000990101-mRNA-1">
    <property type="protein sequence ID" value="EVEC_0000990101-mRNA-1"/>
    <property type="gene ID" value="EVEC_0000990101"/>
</dbReference>
<dbReference type="EMBL" id="UXUI01009935">
    <property type="protein sequence ID" value="VDD94524.1"/>
    <property type="molecule type" value="Genomic_DNA"/>
</dbReference>
<organism evidence="4">
    <name type="scientific">Enterobius vermicularis</name>
    <name type="common">Human pinworm</name>
    <dbReference type="NCBI Taxonomy" id="51028"/>
    <lineage>
        <taxon>Eukaryota</taxon>
        <taxon>Metazoa</taxon>
        <taxon>Ecdysozoa</taxon>
        <taxon>Nematoda</taxon>
        <taxon>Chromadorea</taxon>
        <taxon>Rhabditida</taxon>
        <taxon>Spirurina</taxon>
        <taxon>Oxyuridomorpha</taxon>
        <taxon>Oxyuroidea</taxon>
        <taxon>Oxyuridae</taxon>
        <taxon>Enterobius</taxon>
    </lineage>
</organism>
<dbReference type="AlphaFoldDB" id="A0A0N4VGH9"/>
<feature type="compositionally biased region" description="Basic residues" evidence="1">
    <location>
        <begin position="32"/>
        <end position="42"/>
    </location>
</feature>
<accession>A0A0N4VGH9</accession>
<feature type="region of interest" description="Disordered" evidence="1">
    <location>
        <begin position="19"/>
        <end position="61"/>
    </location>
</feature>
<name>A0A0N4VGH9_ENTVE</name>
<protein>
    <submittedName>
        <fullName evidence="2 4">Uncharacterized protein</fullName>
    </submittedName>
</protein>
<sequence length="109" mass="12430">MDIKKSLYTRLGKSSENLTIASSSDDDSGTLPKKKAFRNKKSEKHERNGVSEKNLDSNGIGVGYEKKKSAYGVFTKWKNAYVRFGDKSDEENEKLNEKNGEKPKNNYFR</sequence>
<evidence type="ECO:0000256" key="1">
    <source>
        <dbReference type="SAM" id="MobiDB-lite"/>
    </source>
</evidence>
<keyword evidence="3" id="KW-1185">Reference proteome</keyword>
<evidence type="ECO:0000313" key="3">
    <source>
        <dbReference type="Proteomes" id="UP000274131"/>
    </source>
</evidence>
<gene>
    <name evidence="2" type="ORF">EVEC_LOCUS9275</name>
</gene>
<feature type="compositionally biased region" description="Basic and acidic residues" evidence="1">
    <location>
        <begin position="93"/>
        <end position="109"/>
    </location>
</feature>
<feature type="compositionally biased region" description="Basic and acidic residues" evidence="1">
    <location>
        <begin position="43"/>
        <end position="55"/>
    </location>
</feature>
<reference evidence="4" key="1">
    <citation type="submission" date="2017-02" db="UniProtKB">
        <authorList>
            <consortium name="WormBaseParasite"/>
        </authorList>
    </citation>
    <scope>IDENTIFICATION</scope>
</reference>
<evidence type="ECO:0000313" key="4">
    <source>
        <dbReference type="WBParaSite" id="EVEC_0000990101-mRNA-1"/>
    </source>
</evidence>
<proteinExistence type="predicted"/>